<feature type="chain" id="PRO_5046567225" evidence="2">
    <location>
        <begin position="34"/>
        <end position="204"/>
    </location>
</feature>
<gene>
    <name evidence="3" type="ORF">OHU17_18620</name>
</gene>
<feature type="compositionally biased region" description="Polar residues" evidence="1">
    <location>
        <begin position="38"/>
        <end position="49"/>
    </location>
</feature>
<keyword evidence="2" id="KW-0732">Signal</keyword>
<protein>
    <submittedName>
        <fullName evidence="3">Uncharacterized protein</fullName>
    </submittedName>
</protein>
<proteinExistence type="predicted"/>
<dbReference type="Proteomes" id="UP001432075">
    <property type="component" value="Chromosome"/>
</dbReference>
<sequence>MTKSPRLCIPRLIGASCLTAALTVSTGATVALAAAQHSPNTLATTSTRVSDPEPPPESTGQNDDSSTTNQEGNGQHDDTSTTNQEGNGQHDDTSTTNQEGNGQHDDTSTKEGTIDTDKVPFYKIQPQGVNPSTEENITPEDAQKRLGVFLHLANCVASHIPASAQCQALYQEIAKQGGPIWKCVESRGSDWFVCLGATENNPIK</sequence>
<feature type="compositionally biased region" description="Polar residues" evidence="1">
    <location>
        <begin position="58"/>
        <end position="73"/>
    </location>
</feature>
<name>A0ABZ1RLM5_9ACTN</name>
<feature type="compositionally biased region" description="Polar residues" evidence="1">
    <location>
        <begin position="127"/>
        <end position="136"/>
    </location>
</feature>
<reference evidence="3" key="1">
    <citation type="submission" date="2022-10" db="EMBL/GenBank/DDBJ databases">
        <title>The complete genomes of actinobacterial strains from the NBC collection.</title>
        <authorList>
            <person name="Joergensen T.S."/>
            <person name="Alvarez Arevalo M."/>
            <person name="Sterndorff E.B."/>
            <person name="Faurdal D."/>
            <person name="Vuksanovic O."/>
            <person name="Mourched A.-S."/>
            <person name="Charusanti P."/>
            <person name="Shaw S."/>
            <person name="Blin K."/>
            <person name="Weber T."/>
        </authorList>
    </citation>
    <scope>NUCLEOTIDE SEQUENCE</scope>
    <source>
        <strain evidence="3">NBC_00283</strain>
    </source>
</reference>
<evidence type="ECO:0000256" key="2">
    <source>
        <dbReference type="SAM" id="SignalP"/>
    </source>
</evidence>
<feature type="region of interest" description="Disordered" evidence="1">
    <location>
        <begin position="38"/>
        <end position="137"/>
    </location>
</feature>
<feature type="compositionally biased region" description="Basic and acidic residues" evidence="1">
    <location>
        <begin position="102"/>
        <end position="120"/>
    </location>
</feature>
<dbReference type="EMBL" id="CP108057">
    <property type="protein sequence ID" value="WUO47707.1"/>
    <property type="molecule type" value="Genomic_DNA"/>
</dbReference>
<organism evidence="3 4">
    <name type="scientific">Streptomyces goshikiensis</name>
    <dbReference type="NCBI Taxonomy" id="1942"/>
    <lineage>
        <taxon>Bacteria</taxon>
        <taxon>Bacillati</taxon>
        <taxon>Actinomycetota</taxon>
        <taxon>Actinomycetes</taxon>
        <taxon>Kitasatosporales</taxon>
        <taxon>Streptomycetaceae</taxon>
        <taxon>Streptomyces</taxon>
    </lineage>
</organism>
<keyword evidence="4" id="KW-1185">Reference proteome</keyword>
<evidence type="ECO:0000256" key="1">
    <source>
        <dbReference type="SAM" id="MobiDB-lite"/>
    </source>
</evidence>
<evidence type="ECO:0000313" key="3">
    <source>
        <dbReference type="EMBL" id="WUO47707.1"/>
    </source>
</evidence>
<dbReference type="RefSeq" id="WP_328776239.1">
    <property type="nucleotide sequence ID" value="NZ_CP108057.1"/>
</dbReference>
<feature type="signal peptide" evidence="2">
    <location>
        <begin position="1"/>
        <end position="33"/>
    </location>
</feature>
<accession>A0ABZ1RLM5</accession>
<evidence type="ECO:0000313" key="4">
    <source>
        <dbReference type="Proteomes" id="UP001432075"/>
    </source>
</evidence>